<keyword evidence="7" id="KW-1185">Reference proteome</keyword>
<evidence type="ECO:0000256" key="2">
    <source>
        <dbReference type="ARBA" id="ARBA00022692"/>
    </source>
</evidence>
<evidence type="ECO:0000313" key="7">
    <source>
        <dbReference type="Proteomes" id="UP000286246"/>
    </source>
</evidence>
<feature type="transmembrane region" description="Helical" evidence="5">
    <location>
        <begin position="65"/>
        <end position="85"/>
    </location>
</feature>
<dbReference type="Proteomes" id="UP000286246">
    <property type="component" value="Unassembled WGS sequence"/>
</dbReference>
<dbReference type="AlphaFoldDB" id="A0A420BER9"/>
<evidence type="ECO:0000256" key="4">
    <source>
        <dbReference type="ARBA" id="ARBA00023136"/>
    </source>
</evidence>
<name>A0A420BER9_SPHD1</name>
<evidence type="ECO:0000256" key="3">
    <source>
        <dbReference type="ARBA" id="ARBA00022989"/>
    </source>
</evidence>
<keyword evidence="3 5" id="KW-1133">Transmembrane helix</keyword>
<keyword evidence="2 5" id="KW-0812">Transmembrane</keyword>
<proteinExistence type="predicted"/>
<dbReference type="EMBL" id="RAPY01000001">
    <property type="protein sequence ID" value="RKE55196.1"/>
    <property type="molecule type" value="Genomic_DNA"/>
</dbReference>
<evidence type="ECO:0000256" key="5">
    <source>
        <dbReference type="SAM" id="Phobius"/>
    </source>
</evidence>
<comment type="caution">
    <text evidence="6">The sequence shown here is derived from an EMBL/GenBank/DDBJ whole genome shotgun (WGS) entry which is preliminary data.</text>
</comment>
<protein>
    <recommendedName>
        <fullName evidence="8">Import component protein</fullName>
    </recommendedName>
</protein>
<dbReference type="InterPro" id="IPR019109">
    <property type="entry name" value="MamF_MmsF"/>
</dbReference>
<feature type="transmembrane region" description="Helical" evidence="5">
    <location>
        <begin position="6"/>
        <end position="24"/>
    </location>
</feature>
<feature type="transmembrane region" description="Helical" evidence="5">
    <location>
        <begin position="36"/>
        <end position="59"/>
    </location>
</feature>
<dbReference type="Pfam" id="PF09685">
    <property type="entry name" value="MamF_MmsF"/>
    <property type="match status" value="1"/>
</dbReference>
<comment type="subcellular location">
    <subcellularLocation>
        <location evidence="1">Membrane</location>
        <topology evidence="1">Multi-pass membrane protein</topology>
    </subcellularLocation>
</comment>
<evidence type="ECO:0000313" key="6">
    <source>
        <dbReference type="EMBL" id="RKE55196.1"/>
    </source>
</evidence>
<sequence length="107" mass="11955">MDNKTRSIVSYITLIGWLIAYFSPNKEADGLLKYHLRQSLGLVITWFIGNMIIAIVVTIVPALGILYYSSFAFLALMIFGMINAANEVSKPLPLIGKLFEHKFAFIG</sequence>
<evidence type="ECO:0008006" key="8">
    <source>
        <dbReference type="Google" id="ProtNLM"/>
    </source>
</evidence>
<evidence type="ECO:0000256" key="1">
    <source>
        <dbReference type="ARBA" id="ARBA00004141"/>
    </source>
</evidence>
<gene>
    <name evidence="6" type="ORF">DFQ12_0025</name>
</gene>
<dbReference type="OrthoDB" id="6400719at2"/>
<reference evidence="6 7" key="1">
    <citation type="submission" date="2018-09" db="EMBL/GenBank/DDBJ databases">
        <title>Genomic Encyclopedia of Type Strains, Phase III (KMG-III): the genomes of soil and plant-associated and newly described type strains.</title>
        <authorList>
            <person name="Whitman W."/>
        </authorList>
    </citation>
    <scope>NUCLEOTIDE SEQUENCE [LARGE SCALE GENOMIC DNA]</scope>
    <source>
        <strain evidence="6 7">CECT 7938</strain>
    </source>
</reference>
<accession>A0A420BER9</accession>
<organism evidence="6 7">
    <name type="scientific">Sphingobacterium detergens</name>
    <dbReference type="NCBI Taxonomy" id="1145106"/>
    <lineage>
        <taxon>Bacteria</taxon>
        <taxon>Pseudomonadati</taxon>
        <taxon>Bacteroidota</taxon>
        <taxon>Sphingobacteriia</taxon>
        <taxon>Sphingobacteriales</taxon>
        <taxon>Sphingobacteriaceae</taxon>
        <taxon>Sphingobacterium</taxon>
    </lineage>
</organism>
<dbReference type="RefSeq" id="WP_120257012.1">
    <property type="nucleotide sequence ID" value="NZ_RAPY01000001.1"/>
</dbReference>
<keyword evidence="4 5" id="KW-0472">Membrane</keyword>